<gene>
    <name evidence="2" type="ORF">P0Y49_13165</name>
</gene>
<organism evidence="2 3">
    <name type="scientific">Candidatus Pedobacter colombiensis</name>
    <dbReference type="NCBI Taxonomy" id="3121371"/>
    <lineage>
        <taxon>Bacteria</taxon>
        <taxon>Pseudomonadati</taxon>
        <taxon>Bacteroidota</taxon>
        <taxon>Sphingobacteriia</taxon>
        <taxon>Sphingobacteriales</taxon>
        <taxon>Sphingobacteriaceae</taxon>
        <taxon>Pedobacter</taxon>
    </lineage>
</organism>
<dbReference type="Pfam" id="PF14592">
    <property type="entry name" value="Chondroitinas_B"/>
    <property type="match status" value="1"/>
</dbReference>
<dbReference type="AlphaFoldDB" id="A0AAJ6B4K9"/>
<dbReference type="EMBL" id="CP119313">
    <property type="protein sequence ID" value="WEK17747.1"/>
    <property type="molecule type" value="Genomic_DNA"/>
</dbReference>
<feature type="signal peptide" evidence="1">
    <location>
        <begin position="1"/>
        <end position="21"/>
    </location>
</feature>
<dbReference type="Proteomes" id="UP001214530">
    <property type="component" value="Chromosome"/>
</dbReference>
<name>A0AAJ6B4K9_9SPHI</name>
<reference evidence="2" key="1">
    <citation type="submission" date="2023-03" db="EMBL/GenBank/DDBJ databases">
        <title>Andean soil-derived lignocellulolytic bacterial consortium as a source of novel taxa and putative plastic-active enzymes.</title>
        <authorList>
            <person name="Diaz-Garcia L."/>
            <person name="Chuvochina M."/>
            <person name="Feuerriegel G."/>
            <person name="Bunk B."/>
            <person name="Sproer C."/>
            <person name="Streit W.R."/>
            <person name="Rodriguez L.M."/>
            <person name="Overmann J."/>
            <person name="Jimenez D.J."/>
        </authorList>
    </citation>
    <scope>NUCLEOTIDE SEQUENCE</scope>
    <source>
        <strain evidence="2">MAG 3858</strain>
    </source>
</reference>
<dbReference type="InterPro" id="IPR039513">
    <property type="entry name" value="PL-6"/>
</dbReference>
<evidence type="ECO:0000313" key="2">
    <source>
        <dbReference type="EMBL" id="WEK17747.1"/>
    </source>
</evidence>
<keyword evidence="1" id="KW-0732">Signal</keyword>
<dbReference type="SUPFAM" id="SSF51126">
    <property type="entry name" value="Pectin lyase-like"/>
    <property type="match status" value="1"/>
</dbReference>
<sequence>MVKNLIALACCLLCLFTAAEAKVYKVSNPDEFKKAVAVAVPGDEIVIVDGHYSGWELTVPTMGTVGKAIVIKAETAGKVVFSGDVNKPVFQLTGSFTEISGLAFEGCNLFKVPGGTGILIELKATKYCRITDCTFSKNTAKNQFMPIVVISGKAEHNRVDHCNFIGNIDNQELQVKIVSESVPLYTLIDHNVFKDKDKVSWKVFNGGECVQIGQDPVLLGTKTAGSIVRDNRFVRCNGEAEVISNKSSGNSYINNYFEDCVGELVMRGGHDCLIDSNIIKGGTGGIRVNGTHHTITNNTFSGLPVAIRLMYGMAKGKTEIGFYIAASDCLIKNNRIGNTTTGILIGDSKNADWTGKFDTARYPSPTIQSVAPFDNLLVDNVIRDTKVPVKHNEN</sequence>
<accession>A0AAJ6B4K9</accession>
<protein>
    <submittedName>
        <fullName evidence="2">Chondroitinase-B domain-containing protein</fullName>
    </submittedName>
</protein>
<evidence type="ECO:0000256" key="1">
    <source>
        <dbReference type="SAM" id="SignalP"/>
    </source>
</evidence>
<feature type="chain" id="PRO_5042495002" evidence="1">
    <location>
        <begin position="22"/>
        <end position="394"/>
    </location>
</feature>
<evidence type="ECO:0000313" key="3">
    <source>
        <dbReference type="Proteomes" id="UP001214530"/>
    </source>
</evidence>
<dbReference type="Gene3D" id="2.160.20.10">
    <property type="entry name" value="Single-stranded right-handed beta-helix, Pectin lyase-like"/>
    <property type="match status" value="1"/>
</dbReference>
<dbReference type="InterPro" id="IPR006626">
    <property type="entry name" value="PbH1"/>
</dbReference>
<dbReference type="InterPro" id="IPR012334">
    <property type="entry name" value="Pectin_lyas_fold"/>
</dbReference>
<dbReference type="SMART" id="SM00710">
    <property type="entry name" value="PbH1"/>
    <property type="match status" value="4"/>
</dbReference>
<dbReference type="InterPro" id="IPR011050">
    <property type="entry name" value="Pectin_lyase_fold/virulence"/>
</dbReference>
<proteinExistence type="predicted"/>